<keyword evidence="3" id="KW-1185">Reference proteome</keyword>
<reference evidence="2" key="1">
    <citation type="journal article" date="2022" name="bioRxiv">
        <title>Sequencing and chromosome-scale assembly of the giantPleurodeles waltlgenome.</title>
        <authorList>
            <person name="Brown T."/>
            <person name="Elewa A."/>
            <person name="Iarovenko S."/>
            <person name="Subramanian E."/>
            <person name="Araus A.J."/>
            <person name="Petzold A."/>
            <person name="Susuki M."/>
            <person name="Suzuki K.-i.T."/>
            <person name="Hayashi T."/>
            <person name="Toyoda A."/>
            <person name="Oliveira C."/>
            <person name="Osipova E."/>
            <person name="Leigh N.D."/>
            <person name="Simon A."/>
            <person name="Yun M.H."/>
        </authorList>
    </citation>
    <scope>NUCLEOTIDE SEQUENCE</scope>
    <source>
        <strain evidence="2">20211129_DDA</strain>
        <tissue evidence="2">Liver</tissue>
    </source>
</reference>
<keyword evidence="1" id="KW-0808">Transferase</keyword>
<dbReference type="Pfam" id="PF00201">
    <property type="entry name" value="UDPGT"/>
    <property type="match status" value="1"/>
</dbReference>
<name>A0AAV7W0L8_PLEWA</name>
<accession>A0AAV7W0L8</accession>
<dbReference type="GO" id="GO:0008194">
    <property type="term" value="F:UDP-glycosyltransferase activity"/>
    <property type="evidence" value="ECO:0007669"/>
    <property type="project" value="InterPro"/>
</dbReference>
<dbReference type="SUPFAM" id="SSF53756">
    <property type="entry name" value="UDP-Glycosyltransferase/glycogen phosphorylase"/>
    <property type="match status" value="1"/>
</dbReference>
<dbReference type="AlphaFoldDB" id="A0AAV7W0L8"/>
<proteinExistence type="predicted"/>
<gene>
    <name evidence="2" type="ORF">NDU88_001147</name>
</gene>
<comment type="caution">
    <text evidence="2">The sequence shown here is derived from an EMBL/GenBank/DDBJ whole genome shotgun (WGS) entry which is preliminary data.</text>
</comment>
<dbReference type="EMBL" id="JANPWB010000002">
    <property type="protein sequence ID" value="KAJ1205719.1"/>
    <property type="molecule type" value="Genomic_DNA"/>
</dbReference>
<dbReference type="InterPro" id="IPR002213">
    <property type="entry name" value="UDP_glucos_trans"/>
</dbReference>
<evidence type="ECO:0000313" key="2">
    <source>
        <dbReference type="EMBL" id="KAJ1205719.1"/>
    </source>
</evidence>
<protein>
    <submittedName>
        <fullName evidence="2">Uncharacterized protein</fullName>
    </submittedName>
</protein>
<dbReference type="Proteomes" id="UP001066276">
    <property type="component" value="Chromosome 1_2"/>
</dbReference>
<organism evidence="2 3">
    <name type="scientific">Pleurodeles waltl</name>
    <name type="common">Iberian ribbed newt</name>
    <dbReference type="NCBI Taxonomy" id="8319"/>
    <lineage>
        <taxon>Eukaryota</taxon>
        <taxon>Metazoa</taxon>
        <taxon>Chordata</taxon>
        <taxon>Craniata</taxon>
        <taxon>Vertebrata</taxon>
        <taxon>Euteleostomi</taxon>
        <taxon>Amphibia</taxon>
        <taxon>Batrachia</taxon>
        <taxon>Caudata</taxon>
        <taxon>Salamandroidea</taxon>
        <taxon>Salamandridae</taxon>
        <taxon>Pleurodelinae</taxon>
        <taxon>Pleurodeles</taxon>
    </lineage>
</organism>
<evidence type="ECO:0000313" key="3">
    <source>
        <dbReference type="Proteomes" id="UP001066276"/>
    </source>
</evidence>
<evidence type="ECO:0000256" key="1">
    <source>
        <dbReference type="ARBA" id="ARBA00022679"/>
    </source>
</evidence>
<sequence>MCFLGTVSCGKVLVWPAEASHWINIKTLLQELSLRGHDVTVLVHPGALLIDYDIPSPYNFEVFTTPITKEIKSTALNQFLHFWMQDLPKLSYWTSYGKMQELLARLTALEKQVCDSLLLNKTLVEKLRAQKFDIFLSDPVV</sequence>